<evidence type="ECO:0000313" key="13">
    <source>
        <dbReference type="EMBL" id="CAK9321936.1"/>
    </source>
</evidence>
<feature type="transmembrane region" description="Helical" evidence="11">
    <location>
        <begin position="387"/>
        <end position="414"/>
    </location>
</feature>
<dbReference type="InterPro" id="IPR020846">
    <property type="entry name" value="MFS_dom"/>
</dbReference>
<evidence type="ECO:0000256" key="2">
    <source>
        <dbReference type="ARBA" id="ARBA00010992"/>
    </source>
</evidence>
<evidence type="ECO:0000256" key="4">
    <source>
        <dbReference type="ARBA" id="ARBA00022597"/>
    </source>
</evidence>
<accession>A0ABP0YS87</accession>
<feature type="transmembrane region" description="Helical" evidence="11">
    <location>
        <begin position="22"/>
        <end position="43"/>
    </location>
</feature>
<gene>
    <name evidence="13" type="ORF">CITCOLO1_LOCUS14044</name>
</gene>
<feature type="transmembrane region" description="Helical" evidence="11">
    <location>
        <begin position="112"/>
        <end position="130"/>
    </location>
</feature>
<keyword evidence="4" id="KW-0762">Sugar transport</keyword>
<keyword evidence="14" id="KW-1185">Reference proteome</keyword>
<evidence type="ECO:0000256" key="3">
    <source>
        <dbReference type="ARBA" id="ARBA00022448"/>
    </source>
</evidence>
<feature type="domain" description="Major facilitator superfamily (MFS) profile" evidence="12">
    <location>
        <begin position="26"/>
        <end position="480"/>
    </location>
</feature>
<dbReference type="InterPro" id="IPR005828">
    <property type="entry name" value="MFS_sugar_transport-like"/>
</dbReference>
<feature type="transmembrane region" description="Helical" evidence="11">
    <location>
        <begin position="455"/>
        <end position="476"/>
    </location>
</feature>
<feature type="transmembrane region" description="Helical" evidence="11">
    <location>
        <begin position="286"/>
        <end position="310"/>
    </location>
</feature>
<reference evidence="13 14" key="1">
    <citation type="submission" date="2024-03" db="EMBL/GenBank/DDBJ databases">
        <authorList>
            <person name="Gkanogiannis A."/>
            <person name="Becerra Lopez-Lavalle L."/>
        </authorList>
    </citation>
    <scope>NUCLEOTIDE SEQUENCE [LARGE SCALE GENOMIC DNA]</scope>
</reference>
<dbReference type="NCBIfam" id="TIGR00879">
    <property type="entry name" value="SP"/>
    <property type="match status" value="1"/>
</dbReference>
<dbReference type="InterPro" id="IPR003663">
    <property type="entry name" value="Sugar/inositol_transpt"/>
</dbReference>
<evidence type="ECO:0000256" key="5">
    <source>
        <dbReference type="ARBA" id="ARBA00022692"/>
    </source>
</evidence>
<keyword evidence="3 9" id="KW-0813">Transport</keyword>
<evidence type="ECO:0000259" key="12">
    <source>
        <dbReference type="PROSITE" id="PS50850"/>
    </source>
</evidence>
<feature type="transmembrane region" description="Helical" evidence="11">
    <location>
        <begin position="351"/>
        <end position="375"/>
    </location>
</feature>
<evidence type="ECO:0000256" key="1">
    <source>
        <dbReference type="ARBA" id="ARBA00004141"/>
    </source>
</evidence>
<feature type="transmembrane region" description="Helical" evidence="11">
    <location>
        <begin position="322"/>
        <end position="344"/>
    </location>
</feature>
<keyword evidence="6" id="KW-0769">Symport</keyword>
<evidence type="ECO:0000256" key="8">
    <source>
        <dbReference type="ARBA" id="ARBA00023136"/>
    </source>
</evidence>
<evidence type="ECO:0000256" key="10">
    <source>
        <dbReference type="SAM" id="MobiDB-lite"/>
    </source>
</evidence>
<dbReference type="InterPro" id="IPR044778">
    <property type="entry name" value="MFS_STP/MST-like_plant"/>
</dbReference>
<dbReference type="CDD" id="cd17361">
    <property type="entry name" value="MFS_STP"/>
    <property type="match status" value="1"/>
</dbReference>
<dbReference type="EMBL" id="OZ021739">
    <property type="protein sequence ID" value="CAK9321936.1"/>
    <property type="molecule type" value="Genomic_DNA"/>
</dbReference>
<feature type="transmembrane region" description="Helical" evidence="11">
    <location>
        <begin position="170"/>
        <end position="188"/>
    </location>
</feature>
<organism evidence="13 14">
    <name type="scientific">Citrullus colocynthis</name>
    <name type="common">colocynth</name>
    <dbReference type="NCBI Taxonomy" id="252529"/>
    <lineage>
        <taxon>Eukaryota</taxon>
        <taxon>Viridiplantae</taxon>
        <taxon>Streptophyta</taxon>
        <taxon>Embryophyta</taxon>
        <taxon>Tracheophyta</taxon>
        <taxon>Spermatophyta</taxon>
        <taxon>Magnoliopsida</taxon>
        <taxon>eudicotyledons</taxon>
        <taxon>Gunneridae</taxon>
        <taxon>Pentapetalae</taxon>
        <taxon>rosids</taxon>
        <taxon>fabids</taxon>
        <taxon>Cucurbitales</taxon>
        <taxon>Cucurbitaceae</taxon>
        <taxon>Benincaseae</taxon>
        <taxon>Citrullus</taxon>
    </lineage>
</organism>
<feature type="region of interest" description="Disordered" evidence="10">
    <location>
        <begin position="562"/>
        <end position="587"/>
    </location>
</feature>
<dbReference type="Gene3D" id="1.20.1250.20">
    <property type="entry name" value="MFS general substrate transporter like domains"/>
    <property type="match status" value="1"/>
</dbReference>
<name>A0ABP0YS87_9ROSI</name>
<feature type="transmembrane region" description="Helical" evidence="11">
    <location>
        <begin position="136"/>
        <end position="158"/>
    </location>
</feature>
<dbReference type="Proteomes" id="UP001642487">
    <property type="component" value="Chromosome 5"/>
</dbReference>
<dbReference type="InterPro" id="IPR036259">
    <property type="entry name" value="MFS_trans_sf"/>
</dbReference>
<comment type="subcellular location">
    <subcellularLocation>
        <location evidence="1">Membrane</location>
        <topology evidence="1">Multi-pass membrane protein</topology>
    </subcellularLocation>
</comment>
<feature type="transmembrane region" description="Helical" evidence="11">
    <location>
        <begin position="426"/>
        <end position="449"/>
    </location>
</feature>
<keyword evidence="8 11" id="KW-0472">Membrane</keyword>
<evidence type="ECO:0000313" key="14">
    <source>
        <dbReference type="Proteomes" id="UP001642487"/>
    </source>
</evidence>
<feature type="transmembrane region" description="Helical" evidence="11">
    <location>
        <begin position="200"/>
        <end position="222"/>
    </location>
</feature>
<evidence type="ECO:0000256" key="9">
    <source>
        <dbReference type="RuleBase" id="RU003346"/>
    </source>
</evidence>
<keyword evidence="7 11" id="KW-1133">Transmembrane helix</keyword>
<evidence type="ECO:0000256" key="11">
    <source>
        <dbReference type="SAM" id="Phobius"/>
    </source>
</evidence>
<keyword evidence="5 11" id="KW-0812">Transmembrane</keyword>
<protein>
    <recommendedName>
        <fullName evidence="12">Major facilitator superfamily (MFS) profile domain-containing protein</fullName>
    </recommendedName>
</protein>
<evidence type="ECO:0000256" key="6">
    <source>
        <dbReference type="ARBA" id="ARBA00022847"/>
    </source>
</evidence>
<dbReference type="PANTHER" id="PTHR23500:SF574">
    <property type="entry name" value="SUGAR TRANSPORT PROTEIN 1"/>
    <property type="match status" value="1"/>
</dbReference>
<evidence type="ECO:0000256" key="7">
    <source>
        <dbReference type="ARBA" id="ARBA00022989"/>
    </source>
</evidence>
<sequence>MAGGGFNEGGGIKNYPGELTRYVMITCIVAAMGGLIFGYDIGISGGVTSMAPFLQRFFPSVYQKEALDTSTNQYCKFDSLALTMFTSSLYLAALLASFVASWVTKAFGRKKSMLLGGFVFLVGAAINATAQNITMLIIGRIFLGIGVGFALQSIPLYVSEMAPSKYRGSLNVVFQLSITIGILVANFVNYGTANIDGGWGWRVSLGGAAVPALFITISALFLPNTPTSMLERGEFEKAKVMLQRIRGLSEKDVEEEFQDIVAASMAAKAVKQPWKNLRDKQNRPSLVMSILIPFFQQLTGINVVMFYAPVLFKTIGFGDNASLLSAVITGGINVVATLVSVYGTDKWGRRILFLLGGTIMFIFQVLVAVFIAWKFGVSGEVAYLPKWYAGVVVLFICIYVQAFAWSWGPLGWLVPSEIFPLEIRSAAQSITVSVNMFFTFLIAQIFLTMLCRMKFGLFFFFAFFVALMTLFIYFFLPETKGIPIEDMALVWRQHWFWNRYMPQQLAKVRPQDNHIRGDLLWLQPIPSPPIVTTRLQILPPQGSTYTENTLSTSSNCEPIVKVPAAPEPESDEITESDIEDAFYEDPD</sequence>
<dbReference type="InterPro" id="IPR045262">
    <property type="entry name" value="STP/PLT_plant"/>
</dbReference>
<feature type="transmembrane region" description="Helical" evidence="11">
    <location>
        <begin position="80"/>
        <end position="100"/>
    </location>
</feature>
<dbReference type="PROSITE" id="PS00217">
    <property type="entry name" value="SUGAR_TRANSPORT_2"/>
    <property type="match status" value="1"/>
</dbReference>
<dbReference type="InterPro" id="IPR005829">
    <property type="entry name" value="Sugar_transporter_CS"/>
</dbReference>
<feature type="compositionally biased region" description="Acidic residues" evidence="10">
    <location>
        <begin position="568"/>
        <end position="587"/>
    </location>
</feature>
<dbReference type="PANTHER" id="PTHR23500">
    <property type="entry name" value="SOLUTE CARRIER FAMILY 2, FACILITATED GLUCOSE TRANSPORTER"/>
    <property type="match status" value="1"/>
</dbReference>
<proteinExistence type="inferred from homology"/>
<dbReference type="PROSITE" id="PS50850">
    <property type="entry name" value="MFS"/>
    <property type="match status" value="1"/>
</dbReference>
<dbReference type="SUPFAM" id="SSF103473">
    <property type="entry name" value="MFS general substrate transporter"/>
    <property type="match status" value="1"/>
</dbReference>
<comment type="similarity">
    <text evidence="2 9">Belongs to the major facilitator superfamily. Sugar transporter (TC 2.A.1.1) family.</text>
</comment>
<dbReference type="Pfam" id="PF00083">
    <property type="entry name" value="Sugar_tr"/>
    <property type="match status" value="1"/>
</dbReference>
<dbReference type="PRINTS" id="PR00171">
    <property type="entry name" value="SUGRTRNSPORT"/>
</dbReference>